<sequence length="110" mass="12350">MQQTLQCAYKVPTHVSLNAPLLNDSPNFRKRMPSTISWRRQSPCSHNTLQRLLSSVSVRWDCLLLQKSTGAYKHFASTSSLQPKAVKHYTKALRLLSTTGDAVPCPPTRV</sequence>
<dbReference type="EMBL" id="GFPF01001687">
    <property type="protein sequence ID" value="MAA12833.1"/>
    <property type="molecule type" value="Transcribed_RNA"/>
</dbReference>
<accession>A0A224YF65</accession>
<protein>
    <submittedName>
        <fullName evidence="1">Uncharacterized protein</fullName>
    </submittedName>
</protein>
<proteinExistence type="predicted"/>
<dbReference type="AlphaFoldDB" id="A0A224YF65"/>
<evidence type="ECO:0000313" key="1">
    <source>
        <dbReference type="EMBL" id="MAA12833.1"/>
    </source>
</evidence>
<reference evidence="1" key="1">
    <citation type="journal article" date="2017" name="Parasit. Vectors">
        <title>Sialotranscriptomics of Rhipicephalus zambeziensis reveals intricate expression profiles of secretory proteins and suggests tight temporal transcriptional regulation during blood-feeding.</title>
        <authorList>
            <person name="de Castro M.H."/>
            <person name="de Klerk D."/>
            <person name="Pienaar R."/>
            <person name="Rees D.J.G."/>
            <person name="Mans B.J."/>
        </authorList>
    </citation>
    <scope>NUCLEOTIDE SEQUENCE</scope>
    <source>
        <tissue evidence="1">Salivary glands</tissue>
    </source>
</reference>
<name>A0A224YF65_9ACAR</name>
<organism evidence="1">
    <name type="scientific">Rhipicephalus zambeziensis</name>
    <dbReference type="NCBI Taxonomy" id="60191"/>
    <lineage>
        <taxon>Eukaryota</taxon>
        <taxon>Metazoa</taxon>
        <taxon>Ecdysozoa</taxon>
        <taxon>Arthropoda</taxon>
        <taxon>Chelicerata</taxon>
        <taxon>Arachnida</taxon>
        <taxon>Acari</taxon>
        <taxon>Parasitiformes</taxon>
        <taxon>Ixodida</taxon>
        <taxon>Ixodoidea</taxon>
        <taxon>Ixodidae</taxon>
        <taxon>Rhipicephalinae</taxon>
        <taxon>Rhipicephalus</taxon>
        <taxon>Rhipicephalus</taxon>
    </lineage>
</organism>